<comment type="cofactor">
    <cofactor evidence="1">
        <name>pyruvate</name>
        <dbReference type="ChEBI" id="CHEBI:15361"/>
    </cofactor>
</comment>
<protein>
    <recommendedName>
        <fullName evidence="10">S-adenosylmethionine decarboxylase proenzyme</fullName>
    </recommendedName>
</protein>
<dbReference type="InterPro" id="IPR003826">
    <property type="entry name" value="AdoMetDC_fam_prok"/>
</dbReference>
<dbReference type="Gene3D" id="3.60.90.10">
    <property type="entry name" value="S-adenosylmethionine decarboxylase"/>
    <property type="match status" value="1"/>
</dbReference>
<evidence type="ECO:0000256" key="7">
    <source>
        <dbReference type="ARBA" id="ARBA00023270"/>
    </source>
</evidence>
<evidence type="ECO:0000256" key="3">
    <source>
        <dbReference type="ARBA" id="ARBA00022813"/>
    </source>
</evidence>
<keyword evidence="2" id="KW-0210">Decarboxylase</keyword>
<organism evidence="9">
    <name type="scientific">marine sediment metagenome</name>
    <dbReference type="NCBI Taxonomy" id="412755"/>
    <lineage>
        <taxon>unclassified sequences</taxon>
        <taxon>metagenomes</taxon>
        <taxon>ecological metagenomes</taxon>
    </lineage>
</organism>
<evidence type="ECO:0008006" key="10">
    <source>
        <dbReference type="Google" id="ProtNLM"/>
    </source>
</evidence>
<keyword evidence="6" id="KW-0456">Lyase</keyword>
<dbReference type="Pfam" id="PF02675">
    <property type="entry name" value="AdoMet_dc"/>
    <property type="match status" value="1"/>
</dbReference>
<reference evidence="9" key="1">
    <citation type="journal article" date="2014" name="Front. Microbiol.">
        <title>High frequency of phylogenetically diverse reductive dehalogenase-homologous genes in deep subseafloor sedimentary metagenomes.</title>
        <authorList>
            <person name="Kawai M."/>
            <person name="Futagami T."/>
            <person name="Toyoda A."/>
            <person name="Takaki Y."/>
            <person name="Nishi S."/>
            <person name="Hori S."/>
            <person name="Arai W."/>
            <person name="Tsubouchi T."/>
            <person name="Morono Y."/>
            <person name="Uchiyama I."/>
            <person name="Ito T."/>
            <person name="Fujiyama A."/>
            <person name="Inagaki F."/>
            <person name="Takami H."/>
        </authorList>
    </citation>
    <scope>NUCLEOTIDE SEQUENCE</scope>
    <source>
        <strain evidence="9">Expedition CK06-06</strain>
    </source>
</reference>
<dbReference type="SUPFAM" id="SSF56276">
    <property type="entry name" value="S-adenosylmethionine decarboxylase"/>
    <property type="match status" value="1"/>
</dbReference>
<evidence type="ECO:0000256" key="1">
    <source>
        <dbReference type="ARBA" id="ARBA00001928"/>
    </source>
</evidence>
<dbReference type="PANTHER" id="PTHR33866">
    <property type="entry name" value="S-ADENOSYLMETHIONINE DECARBOXYLASE PROENZYME"/>
    <property type="match status" value="1"/>
</dbReference>
<keyword evidence="8" id="KW-0670">Pyruvate</keyword>
<evidence type="ECO:0000256" key="4">
    <source>
        <dbReference type="ARBA" id="ARBA00023115"/>
    </source>
</evidence>
<gene>
    <name evidence="9" type="ORF">S01H1_40562</name>
</gene>
<dbReference type="GO" id="GO:0008295">
    <property type="term" value="P:spermidine biosynthetic process"/>
    <property type="evidence" value="ECO:0007669"/>
    <property type="project" value="InterPro"/>
</dbReference>
<evidence type="ECO:0000256" key="8">
    <source>
        <dbReference type="ARBA" id="ARBA00023317"/>
    </source>
</evidence>
<dbReference type="GO" id="GO:0005829">
    <property type="term" value="C:cytosol"/>
    <property type="evidence" value="ECO:0007669"/>
    <property type="project" value="TreeGrafter"/>
</dbReference>
<keyword evidence="5" id="KW-0865">Zymogen</keyword>
<evidence type="ECO:0000256" key="6">
    <source>
        <dbReference type="ARBA" id="ARBA00023239"/>
    </source>
</evidence>
<evidence type="ECO:0000256" key="2">
    <source>
        <dbReference type="ARBA" id="ARBA00022793"/>
    </source>
</evidence>
<evidence type="ECO:0000313" key="9">
    <source>
        <dbReference type="EMBL" id="GAG07024.1"/>
    </source>
</evidence>
<evidence type="ECO:0000256" key="5">
    <source>
        <dbReference type="ARBA" id="ARBA00023145"/>
    </source>
</evidence>
<keyword evidence="4" id="KW-0620">Polyamine biosynthesis</keyword>
<keyword evidence="3" id="KW-0068">Autocatalytic cleavage</keyword>
<proteinExistence type="predicted"/>
<accession>X0UMQ3</accession>
<name>X0UMQ3_9ZZZZ</name>
<keyword evidence="7" id="KW-0704">Schiff base</keyword>
<sequence>MKPYGKELILDMHDCDPNFMNRVNIKIFMDTLCKRIKMQQCDLHFWDYEGEEEEYEKAPEHLKGVSAIQFITTSNITIHTLDKMNRVYLNIYSCKSFKSSIVKETAIEFFKGNIVNAVAVTRI</sequence>
<dbReference type="InterPro" id="IPR016067">
    <property type="entry name" value="S-AdoMet_deCO2ase_core"/>
</dbReference>
<dbReference type="EMBL" id="BARS01025690">
    <property type="protein sequence ID" value="GAG07024.1"/>
    <property type="molecule type" value="Genomic_DNA"/>
</dbReference>
<dbReference type="PANTHER" id="PTHR33866:SF2">
    <property type="entry name" value="S-ADENOSYLMETHIONINE DECARBOXYLASE PROENZYME"/>
    <property type="match status" value="1"/>
</dbReference>
<dbReference type="GO" id="GO:0004014">
    <property type="term" value="F:adenosylmethionine decarboxylase activity"/>
    <property type="evidence" value="ECO:0007669"/>
    <property type="project" value="InterPro"/>
</dbReference>
<dbReference type="AlphaFoldDB" id="X0UMQ3"/>
<comment type="caution">
    <text evidence="9">The sequence shown here is derived from an EMBL/GenBank/DDBJ whole genome shotgun (WGS) entry which is preliminary data.</text>
</comment>